<sequence length="159" mass="16018">MSLPGSDTGEHDGHTAAADAPARVTGETLCVGAGSGEVLRLDEPLSLWGGTDLATGRIIDVHHPQHGISIAGRVLVMTASRGSSSSSSVLAEQIRAGVAPAAILLGTRDAILTLGAIAAAEVYQVRLPIVLMDAAEIAAVPASGPVDVRAEPGQATVSW</sequence>
<keyword evidence="5" id="KW-1185">Reference proteome</keyword>
<protein>
    <submittedName>
        <fullName evidence="4">DUF126 domain-containing protein</fullName>
    </submittedName>
</protein>
<dbReference type="OrthoDB" id="8907874at2"/>
<reference evidence="4 5" key="1">
    <citation type="submission" date="2018-11" db="EMBL/GenBank/DDBJ databases">
        <title>Cryobacterium sp. nov., isolated from rhizosphere soil of lettuce.</title>
        <authorList>
            <person name="Wang Y."/>
        </authorList>
    </citation>
    <scope>NUCLEOTIDE SEQUENCE [LARGE SCALE GENOMIC DNA]</scope>
    <source>
        <strain evidence="4 5">NEAU-85</strain>
    </source>
</reference>
<dbReference type="RefSeq" id="WP_123046067.1">
    <property type="nucleotide sequence ID" value="NZ_RDSR01000014.1"/>
</dbReference>
<dbReference type="PANTHER" id="PTHR36577">
    <property type="entry name" value="DUF521 DOMAIN PROTEIN (AFU_ORTHOLOGUE AFUA_6G00490)"/>
    <property type="match status" value="1"/>
</dbReference>
<dbReference type="Gene3D" id="3.50.30.10">
    <property type="entry name" value="Phosphohistidine domain"/>
    <property type="match status" value="1"/>
</dbReference>
<evidence type="ECO:0000313" key="5">
    <source>
        <dbReference type="Proteomes" id="UP000279859"/>
    </source>
</evidence>
<evidence type="ECO:0000256" key="2">
    <source>
        <dbReference type="SAM" id="MobiDB-lite"/>
    </source>
</evidence>
<dbReference type="PANTHER" id="PTHR36577:SF3">
    <property type="entry name" value="DUF521 DOMAIN PROTEIN (AFU_ORTHOLOGUE AFUA_6G00490)"/>
    <property type="match status" value="1"/>
</dbReference>
<dbReference type="SUPFAM" id="SSF52016">
    <property type="entry name" value="LeuD/IlvD-like"/>
    <property type="match status" value="1"/>
</dbReference>
<keyword evidence="1" id="KW-0456">Lyase</keyword>
<name>A0A3M8L9G8_9MICO</name>
<dbReference type="GO" id="GO:0016829">
    <property type="term" value="F:lyase activity"/>
    <property type="evidence" value="ECO:0007669"/>
    <property type="project" value="UniProtKB-KW"/>
</dbReference>
<feature type="domain" description="Phosphomevalonate dehydratase small subunit-like" evidence="3">
    <location>
        <begin position="45"/>
        <end position="126"/>
    </location>
</feature>
<dbReference type="InterPro" id="IPR002840">
    <property type="entry name" value="PMDh-S-like_dom"/>
</dbReference>
<gene>
    <name evidence="4" type="ORF">EEJ31_09485</name>
</gene>
<organism evidence="4 5">
    <name type="scientific">Cryobacterium tepidiphilum</name>
    <dbReference type="NCBI Taxonomy" id="2486026"/>
    <lineage>
        <taxon>Bacteria</taxon>
        <taxon>Bacillati</taxon>
        <taxon>Actinomycetota</taxon>
        <taxon>Actinomycetes</taxon>
        <taxon>Micrococcales</taxon>
        <taxon>Microbacteriaceae</taxon>
        <taxon>Cryobacterium</taxon>
    </lineage>
</organism>
<comment type="caution">
    <text evidence="4">The sequence shown here is derived from an EMBL/GenBank/DDBJ whole genome shotgun (WGS) entry which is preliminary data.</text>
</comment>
<dbReference type="Proteomes" id="UP000279859">
    <property type="component" value="Unassembled WGS sequence"/>
</dbReference>
<dbReference type="AlphaFoldDB" id="A0A3M8L9G8"/>
<dbReference type="EMBL" id="RDSR01000014">
    <property type="protein sequence ID" value="RNE62147.1"/>
    <property type="molecule type" value="Genomic_DNA"/>
</dbReference>
<feature type="region of interest" description="Disordered" evidence="2">
    <location>
        <begin position="1"/>
        <end position="20"/>
    </location>
</feature>
<evidence type="ECO:0000259" key="3">
    <source>
        <dbReference type="Pfam" id="PF01989"/>
    </source>
</evidence>
<proteinExistence type="predicted"/>
<accession>A0A3M8L9G8</accession>
<evidence type="ECO:0000313" key="4">
    <source>
        <dbReference type="EMBL" id="RNE62147.1"/>
    </source>
</evidence>
<dbReference type="Pfam" id="PF01989">
    <property type="entry name" value="AcnX_swivel_put"/>
    <property type="match status" value="1"/>
</dbReference>
<evidence type="ECO:0000256" key="1">
    <source>
        <dbReference type="ARBA" id="ARBA00023239"/>
    </source>
</evidence>